<dbReference type="AlphaFoldDB" id="A0A7W6NW94"/>
<dbReference type="PANTHER" id="PTHR43482:SF1">
    <property type="entry name" value="PROTEIN AST1-RELATED"/>
    <property type="match status" value="1"/>
</dbReference>
<evidence type="ECO:0000313" key="3">
    <source>
        <dbReference type="Proteomes" id="UP000557392"/>
    </source>
</evidence>
<dbReference type="Proteomes" id="UP000557392">
    <property type="component" value="Unassembled WGS sequence"/>
</dbReference>
<feature type="domain" description="Alcohol dehydrogenase-like N-terminal" evidence="1">
    <location>
        <begin position="32"/>
        <end position="107"/>
    </location>
</feature>
<dbReference type="EMBL" id="JACIEH010000001">
    <property type="protein sequence ID" value="MBB4097958.1"/>
    <property type="molecule type" value="Genomic_DNA"/>
</dbReference>
<name>A0A7W6NW94_9SPHN</name>
<organism evidence="2 3">
    <name type="scientific">Sphingomonas kyeonggiensis</name>
    <dbReference type="NCBI Taxonomy" id="1268553"/>
    <lineage>
        <taxon>Bacteria</taxon>
        <taxon>Pseudomonadati</taxon>
        <taxon>Pseudomonadota</taxon>
        <taxon>Alphaproteobacteria</taxon>
        <taxon>Sphingomonadales</taxon>
        <taxon>Sphingomonadaceae</taxon>
        <taxon>Sphingomonas</taxon>
    </lineage>
</organism>
<dbReference type="Pfam" id="PF08240">
    <property type="entry name" value="ADH_N"/>
    <property type="match status" value="1"/>
</dbReference>
<dbReference type="InterPro" id="IPR052585">
    <property type="entry name" value="Lipid_raft_assoc_Zn_ADH"/>
</dbReference>
<accession>A0A7W6NW94</accession>
<dbReference type="PANTHER" id="PTHR43482">
    <property type="entry name" value="PROTEIN AST1-RELATED"/>
    <property type="match status" value="1"/>
</dbReference>
<protein>
    <submittedName>
        <fullName evidence="2">NADPH:quinone reductase-like Zn-dependent oxidoreductase</fullName>
    </submittedName>
</protein>
<keyword evidence="3" id="KW-1185">Reference proteome</keyword>
<dbReference type="SUPFAM" id="SSF50129">
    <property type="entry name" value="GroES-like"/>
    <property type="match status" value="1"/>
</dbReference>
<proteinExistence type="predicted"/>
<evidence type="ECO:0000259" key="1">
    <source>
        <dbReference type="Pfam" id="PF08240"/>
    </source>
</evidence>
<dbReference type="Gene3D" id="3.90.180.10">
    <property type="entry name" value="Medium-chain alcohol dehydrogenases, catalytic domain"/>
    <property type="match status" value="1"/>
</dbReference>
<evidence type="ECO:0000313" key="2">
    <source>
        <dbReference type="EMBL" id="MBB4097958.1"/>
    </source>
</evidence>
<dbReference type="InterPro" id="IPR013154">
    <property type="entry name" value="ADH-like_N"/>
</dbReference>
<dbReference type="InterPro" id="IPR011032">
    <property type="entry name" value="GroES-like_sf"/>
</dbReference>
<comment type="caution">
    <text evidence="2">The sequence shown here is derived from an EMBL/GenBank/DDBJ whole genome shotgun (WGS) entry which is preliminary data.</text>
</comment>
<sequence length="154" mass="16671">MKVIGYHAPGAIDREDALLDLELPIPRPAGRDILVRVKAVSVNPVDLKVRASAQPAEGEAKILGFDASGIVEAIGSEVEHYRVGDEVFYAGDLTRPGSYSELQLVDERIVGLKPRSLDWGAAAALPLTSITAWELLFDRLKVARDPADRRAPCS</sequence>
<reference evidence="2 3" key="1">
    <citation type="submission" date="2020-08" db="EMBL/GenBank/DDBJ databases">
        <title>Genomic Encyclopedia of Type Strains, Phase IV (KMG-IV): sequencing the most valuable type-strain genomes for metagenomic binning, comparative biology and taxonomic classification.</title>
        <authorList>
            <person name="Goeker M."/>
        </authorList>
    </citation>
    <scope>NUCLEOTIDE SEQUENCE [LARGE SCALE GENOMIC DNA]</scope>
    <source>
        <strain evidence="2 3">DSM 101806</strain>
    </source>
</reference>
<gene>
    <name evidence="2" type="ORF">GGR46_001491</name>
</gene>